<dbReference type="Proteomes" id="UP000015453">
    <property type="component" value="Unassembled WGS sequence"/>
</dbReference>
<dbReference type="Gene3D" id="3.30.420.10">
    <property type="entry name" value="Ribonuclease H-like superfamily/Ribonuclease H"/>
    <property type="match status" value="1"/>
</dbReference>
<organism evidence="1 2">
    <name type="scientific">Genlisea aurea</name>
    <dbReference type="NCBI Taxonomy" id="192259"/>
    <lineage>
        <taxon>Eukaryota</taxon>
        <taxon>Viridiplantae</taxon>
        <taxon>Streptophyta</taxon>
        <taxon>Embryophyta</taxon>
        <taxon>Tracheophyta</taxon>
        <taxon>Spermatophyta</taxon>
        <taxon>Magnoliopsida</taxon>
        <taxon>eudicotyledons</taxon>
        <taxon>Gunneridae</taxon>
        <taxon>Pentapetalae</taxon>
        <taxon>asterids</taxon>
        <taxon>lamiids</taxon>
        <taxon>Lamiales</taxon>
        <taxon>Lentibulariaceae</taxon>
        <taxon>Genlisea</taxon>
    </lineage>
</organism>
<evidence type="ECO:0000313" key="1">
    <source>
        <dbReference type="EMBL" id="EPS63740.1"/>
    </source>
</evidence>
<name>S8CA81_9LAMI</name>
<dbReference type="InterPro" id="IPR036397">
    <property type="entry name" value="RNaseH_sf"/>
</dbReference>
<keyword evidence="2" id="KW-1185">Reference proteome</keyword>
<reference evidence="1 2" key="1">
    <citation type="journal article" date="2013" name="BMC Genomics">
        <title>The miniature genome of a carnivorous plant Genlisea aurea contains a low number of genes and short non-coding sequences.</title>
        <authorList>
            <person name="Leushkin E.V."/>
            <person name="Sutormin R.A."/>
            <person name="Nabieva E.R."/>
            <person name="Penin A.A."/>
            <person name="Kondrashov A.S."/>
            <person name="Logacheva M.D."/>
        </authorList>
    </citation>
    <scope>NUCLEOTIDE SEQUENCE [LARGE SCALE GENOMIC DNA]</scope>
</reference>
<comment type="caution">
    <text evidence="1">The sequence shown here is derived from an EMBL/GenBank/DDBJ whole genome shotgun (WGS) entry which is preliminary data.</text>
</comment>
<dbReference type="AlphaFoldDB" id="S8CA81"/>
<gene>
    <name evidence="1" type="ORF">M569_11044</name>
</gene>
<evidence type="ECO:0008006" key="3">
    <source>
        <dbReference type="Google" id="ProtNLM"/>
    </source>
</evidence>
<evidence type="ECO:0000313" key="2">
    <source>
        <dbReference type="Proteomes" id="UP000015453"/>
    </source>
</evidence>
<dbReference type="InterPro" id="IPR012337">
    <property type="entry name" value="RNaseH-like_sf"/>
</dbReference>
<dbReference type="GO" id="GO:0003676">
    <property type="term" value="F:nucleic acid binding"/>
    <property type="evidence" value="ECO:0007669"/>
    <property type="project" value="InterPro"/>
</dbReference>
<dbReference type="EMBL" id="AUSU01005272">
    <property type="protein sequence ID" value="EPS63740.1"/>
    <property type="molecule type" value="Genomic_DNA"/>
</dbReference>
<sequence>MAGIVFLRTNLFEVRLEGITFKPHDFASLCAADFLFPKTAFWPESHPPVIGIDVIPHPRDSSVLLLLLSFGVGCVVLRFPAGEPLPIAIHAFLSDKRIRFVAFGMERKEGLFPFRELGLNRDAVDVGCIAANVMGDPIYRDSELGELAEAILGIHQVVGLTDVSSFRRHEEIKAAICQLFLTTVIAMGLFNKSSAPSPSPSSSSSKKASFLKTLNSLHLLAEGWFKLP</sequence>
<dbReference type="SUPFAM" id="SSF53098">
    <property type="entry name" value="Ribonuclease H-like"/>
    <property type="match status" value="1"/>
</dbReference>
<feature type="non-terminal residue" evidence="1">
    <location>
        <position position="228"/>
    </location>
</feature>
<protein>
    <recommendedName>
        <fullName evidence="3">3'-5' exonuclease domain-containing protein</fullName>
    </recommendedName>
</protein>
<proteinExistence type="predicted"/>
<dbReference type="OrthoDB" id="446462at2759"/>
<accession>S8CA81</accession>